<protein>
    <submittedName>
        <fullName evidence="1">Uncharacterized protein</fullName>
    </submittedName>
</protein>
<organism evidence="1 2">
    <name type="scientific">Diphasiastrum complanatum</name>
    <name type="common">Issler's clubmoss</name>
    <name type="synonym">Lycopodium complanatum</name>
    <dbReference type="NCBI Taxonomy" id="34168"/>
    <lineage>
        <taxon>Eukaryota</taxon>
        <taxon>Viridiplantae</taxon>
        <taxon>Streptophyta</taxon>
        <taxon>Embryophyta</taxon>
        <taxon>Tracheophyta</taxon>
        <taxon>Lycopodiopsida</taxon>
        <taxon>Lycopodiales</taxon>
        <taxon>Lycopodiaceae</taxon>
        <taxon>Lycopodioideae</taxon>
        <taxon>Diphasiastrum</taxon>
    </lineage>
</organism>
<accession>A0ACC2AWJ2</accession>
<comment type="caution">
    <text evidence="1">The sequence shown here is derived from an EMBL/GenBank/DDBJ whole genome shotgun (WGS) entry which is preliminary data.</text>
</comment>
<dbReference type="Proteomes" id="UP001162992">
    <property type="component" value="Chromosome 19"/>
</dbReference>
<keyword evidence="2" id="KW-1185">Reference proteome</keyword>
<evidence type="ECO:0000313" key="1">
    <source>
        <dbReference type="EMBL" id="KAJ7521908.1"/>
    </source>
</evidence>
<proteinExistence type="predicted"/>
<gene>
    <name evidence="1" type="ORF">O6H91_19G074000</name>
</gene>
<reference evidence="2" key="1">
    <citation type="journal article" date="2024" name="Proc. Natl. Acad. Sci. U.S.A.">
        <title>Extraordinary preservation of gene collinearity over three hundred million years revealed in homosporous lycophytes.</title>
        <authorList>
            <person name="Li C."/>
            <person name="Wickell D."/>
            <person name="Kuo L.Y."/>
            <person name="Chen X."/>
            <person name="Nie B."/>
            <person name="Liao X."/>
            <person name="Peng D."/>
            <person name="Ji J."/>
            <person name="Jenkins J."/>
            <person name="Williams M."/>
            <person name="Shu S."/>
            <person name="Plott C."/>
            <person name="Barry K."/>
            <person name="Rajasekar S."/>
            <person name="Grimwood J."/>
            <person name="Han X."/>
            <person name="Sun S."/>
            <person name="Hou Z."/>
            <person name="He W."/>
            <person name="Dai G."/>
            <person name="Sun C."/>
            <person name="Schmutz J."/>
            <person name="Leebens-Mack J.H."/>
            <person name="Li F.W."/>
            <person name="Wang L."/>
        </authorList>
    </citation>
    <scope>NUCLEOTIDE SEQUENCE [LARGE SCALE GENOMIC DNA]</scope>
    <source>
        <strain evidence="2">cv. PW_Plant_1</strain>
    </source>
</reference>
<name>A0ACC2AWJ2_DIPCM</name>
<evidence type="ECO:0000313" key="2">
    <source>
        <dbReference type="Proteomes" id="UP001162992"/>
    </source>
</evidence>
<dbReference type="EMBL" id="CM055110">
    <property type="protein sequence ID" value="KAJ7521908.1"/>
    <property type="molecule type" value="Genomic_DNA"/>
</dbReference>
<sequence>MAEREEVSCLPIRITCNNEASSAPDPTSKHMDSHNGMMPHGKSGRKMSTYIIFLTLFASMTSVMAGYCIGAISGAVLFIIQNLHISAQQEELLMASLVLISIVGNMIAGHLADAIGRRNTMAFAAIVCLIGSMIMGISPSFSILLTGRLLTGISVGSVYVIVPLYIAEISPPEIRGTLISFPEISLNFGILLGYLSGYLLSGLPSNINWRIMLSLGAFPAILLICGLPLIPESPRWLVVKGRLDEARRFLIKISTDKEDADQRLEDIIVAAEKAKRSLDSDENFRNAKHFSSRSEHTVPLLDYEVGGPKRSVWHELLWPNAAVRRILIVAMLYQFFNQASGVPAVLYYSPSIFAAAGIKSTNGDLGSTVIVGFSKTVFVLVATIFVDRTGRRSLLFISGLGMCTSMAILGAAFLCLNNSQFIVGLSTVPAGISSVMAVVSTCSFVAFFSIGFGPICNLLLAELFPLKIRAQGMSLSMVINRSIGGLISLSFLTISTAVTLPGVFFIFALISACSVIFVYTLVPETTGKTLEEIK</sequence>